<evidence type="ECO:0000313" key="10">
    <source>
        <dbReference type="EMBL" id="GBG11946.1"/>
    </source>
</evidence>
<evidence type="ECO:0000256" key="8">
    <source>
        <dbReference type="SAM" id="Phobius"/>
    </source>
</evidence>
<proteinExistence type="inferred from homology"/>
<dbReference type="PANTHER" id="PTHR32309:SF13">
    <property type="entry name" value="FERRIC ENTEROBACTIN TRANSPORT PROTEIN FEPE"/>
    <property type="match status" value="1"/>
</dbReference>
<dbReference type="PROSITE" id="PS51257">
    <property type="entry name" value="PROKAR_LIPOPROTEIN"/>
    <property type="match status" value="1"/>
</dbReference>
<evidence type="ECO:0000256" key="4">
    <source>
        <dbReference type="ARBA" id="ARBA00022692"/>
    </source>
</evidence>
<keyword evidence="6 8" id="KW-0472">Membrane</keyword>
<dbReference type="PANTHER" id="PTHR32309">
    <property type="entry name" value="TYROSINE-PROTEIN KINASE"/>
    <property type="match status" value="1"/>
</dbReference>
<evidence type="ECO:0000256" key="5">
    <source>
        <dbReference type="ARBA" id="ARBA00022989"/>
    </source>
</evidence>
<dbReference type="InterPro" id="IPR050445">
    <property type="entry name" value="Bact_polysacc_biosynth/exp"/>
</dbReference>
<evidence type="ECO:0000256" key="6">
    <source>
        <dbReference type="ARBA" id="ARBA00023136"/>
    </source>
</evidence>
<organism evidence="10 11">
    <name type="scientific">Paenibacillus agaridevorans</name>
    <dbReference type="NCBI Taxonomy" id="171404"/>
    <lineage>
        <taxon>Bacteria</taxon>
        <taxon>Bacillati</taxon>
        <taxon>Bacillota</taxon>
        <taxon>Bacilli</taxon>
        <taxon>Bacillales</taxon>
        <taxon>Paenibacillaceae</taxon>
        <taxon>Paenibacillus</taxon>
    </lineage>
</organism>
<accession>A0A2R5EZ11</accession>
<dbReference type="EMBL" id="BDQX01000458">
    <property type="protein sequence ID" value="GBG11946.1"/>
    <property type="molecule type" value="Genomic_DNA"/>
</dbReference>
<comment type="subcellular location">
    <subcellularLocation>
        <location evidence="1">Cell membrane</location>
        <topology evidence="1">Multi-pass membrane protein</topology>
    </subcellularLocation>
</comment>
<evidence type="ECO:0000256" key="7">
    <source>
        <dbReference type="SAM" id="MobiDB-lite"/>
    </source>
</evidence>
<keyword evidence="3" id="KW-1003">Cell membrane</keyword>
<evidence type="ECO:0000313" key="11">
    <source>
        <dbReference type="Proteomes" id="UP000245202"/>
    </source>
</evidence>
<protein>
    <submittedName>
        <fullName evidence="10">LPS biosynthesis protein</fullName>
    </submittedName>
</protein>
<dbReference type="AlphaFoldDB" id="A0A2R5EZ11"/>
<keyword evidence="11" id="KW-1185">Reference proteome</keyword>
<feature type="region of interest" description="Disordered" evidence="7">
    <location>
        <begin position="225"/>
        <end position="251"/>
    </location>
</feature>
<evidence type="ECO:0000259" key="9">
    <source>
        <dbReference type="Pfam" id="PF02706"/>
    </source>
</evidence>
<dbReference type="Proteomes" id="UP000245202">
    <property type="component" value="Unassembled WGS sequence"/>
</dbReference>
<keyword evidence="5 8" id="KW-1133">Transmembrane helix</keyword>
<gene>
    <name evidence="10" type="ORF">PAT3040_06805</name>
</gene>
<dbReference type="GO" id="GO:0004713">
    <property type="term" value="F:protein tyrosine kinase activity"/>
    <property type="evidence" value="ECO:0007669"/>
    <property type="project" value="TreeGrafter"/>
</dbReference>
<reference evidence="10 11" key="1">
    <citation type="submission" date="2017-08" db="EMBL/GenBank/DDBJ databases">
        <title>Substantial Increase in Enzyme Production by Combined Drug-Resistance Mutations in Paenibacillus agaridevorans.</title>
        <authorList>
            <person name="Tanaka Y."/>
            <person name="Funane K."/>
            <person name="Hosaka T."/>
            <person name="Shiwa Y."/>
            <person name="Fujita N."/>
            <person name="Miyazaki T."/>
            <person name="Yoshikawa H."/>
            <person name="Murakami K."/>
            <person name="Kasahara K."/>
            <person name="Inaoka T."/>
            <person name="Hiraga Y."/>
            <person name="Ochi K."/>
        </authorList>
    </citation>
    <scope>NUCLEOTIDE SEQUENCE [LARGE SCALE GENOMIC DNA]</scope>
    <source>
        <strain evidence="10 11">T-3040</strain>
    </source>
</reference>
<feature type="transmembrane region" description="Helical" evidence="8">
    <location>
        <begin position="175"/>
        <end position="195"/>
    </location>
</feature>
<dbReference type="InterPro" id="IPR003856">
    <property type="entry name" value="LPS_length_determ_N"/>
</dbReference>
<comment type="similarity">
    <text evidence="2">Belongs to the CpsC/CapA family.</text>
</comment>
<comment type="caution">
    <text evidence="10">The sequence shown here is derived from an EMBL/GenBank/DDBJ whole genome shotgun (WGS) entry which is preliminary data.</text>
</comment>
<dbReference type="Pfam" id="PF02706">
    <property type="entry name" value="Wzz"/>
    <property type="match status" value="1"/>
</dbReference>
<name>A0A2R5EZ11_9BACL</name>
<dbReference type="GO" id="GO:0005886">
    <property type="term" value="C:plasma membrane"/>
    <property type="evidence" value="ECO:0007669"/>
    <property type="project" value="UniProtKB-SubCell"/>
</dbReference>
<feature type="domain" description="Polysaccharide chain length determinant N-terminal" evidence="9">
    <location>
        <begin position="3"/>
        <end position="92"/>
    </location>
</feature>
<keyword evidence="4 8" id="KW-0812">Transmembrane</keyword>
<sequence length="251" mass="27403">MELKQYGLILKKRLVMILLLVTVSCLGIGLYSGYFLKPQYQASAKLIVNQYKDSGSLLPSIDVGAINSTIGLIKTYKEIIKTPRMMKKVVQQYPELGVTHSELVGRVSVSSVNETQVMSITVKGSSYQEAANMANAIAIVFQQSVPELMKVDNVSILDQANPLENRGAVSPNIKLNVTVAFLLALMLGVGIAFLLEYLDDTVKTEEDIDLLLQVPVLSAIPTFREKDSKERGDKPETALKAGRGNNATLDA</sequence>
<evidence type="ECO:0000256" key="3">
    <source>
        <dbReference type="ARBA" id="ARBA00022475"/>
    </source>
</evidence>
<evidence type="ECO:0000256" key="2">
    <source>
        <dbReference type="ARBA" id="ARBA00006683"/>
    </source>
</evidence>
<dbReference type="RefSeq" id="WP_087569346.1">
    <property type="nucleotide sequence ID" value="NZ_BDQX01000458.1"/>
</dbReference>
<evidence type="ECO:0000256" key="1">
    <source>
        <dbReference type="ARBA" id="ARBA00004651"/>
    </source>
</evidence>
<feature type="transmembrane region" description="Helical" evidence="8">
    <location>
        <begin position="14"/>
        <end position="36"/>
    </location>
</feature>
<feature type="compositionally biased region" description="Basic and acidic residues" evidence="7">
    <location>
        <begin position="225"/>
        <end position="237"/>
    </location>
</feature>